<dbReference type="CDD" id="cd24163">
    <property type="entry name" value="RWDD2_C"/>
    <property type="match status" value="1"/>
</dbReference>
<dbReference type="InterPro" id="IPR016135">
    <property type="entry name" value="UBQ-conjugating_enzyme/RWD"/>
</dbReference>
<feature type="domain" description="Small nuclear ribonucleoprotein Prp3 C-terminal" evidence="1">
    <location>
        <begin position="171"/>
        <end position="249"/>
    </location>
</feature>
<dbReference type="EMBL" id="MLKD01000005">
    <property type="protein sequence ID" value="OQE26780.1"/>
    <property type="molecule type" value="Genomic_DNA"/>
</dbReference>
<evidence type="ECO:0000313" key="2">
    <source>
        <dbReference type="EMBL" id="OQE26780.1"/>
    </source>
</evidence>
<gene>
    <name evidence="2" type="ORF">PENSTE_c005G02382</name>
</gene>
<evidence type="ECO:0000313" key="3">
    <source>
        <dbReference type="Proteomes" id="UP000191285"/>
    </source>
</evidence>
<dbReference type="Pfam" id="PF06544">
    <property type="entry name" value="Prp3_C"/>
    <property type="match status" value="1"/>
</dbReference>
<dbReference type="PIRSF" id="PIRSF038021">
    <property type="entry name" value="UCP038021_RWDD2"/>
    <property type="match status" value="1"/>
</dbReference>
<dbReference type="PANTHER" id="PTHR15955">
    <property type="entry name" value="RWD DOMAIN CONTAINING PROTEIN 2"/>
    <property type="match status" value="1"/>
</dbReference>
<dbReference type="STRING" id="303698.A0A1V6TLH6"/>
<organism evidence="2 3">
    <name type="scientific">Penicillium steckii</name>
    <dbReference type="NCBI Taxonomy" id="303698"/>
    <lineage>
        <taxon>Eukaryota</taxon>
        <taxon>Fungi</taxon>
        <taxon>Dikarya</taxon>
        <taxon>Ascomycota</taxon>
        <taxon>Pezizomycotina</taxon>
        <taxon>Eurotiomycetes</taxon>
        <taxon>Eurotiomycetidae</taxon>
        <taxon>Eurotiales</taxon>
        <taxon>Aspergillaceae</taxon>
        <taxon>Penicillium</taxon>
    </lineage>
</organism>
<dbReference type="InterPro" id="IPR059181">
    <property type="entry name" value="RWDD2A-B_C"/>
</dbReference>
<accession>A0A1V6TLH6</accession>
<dbReference type="AlphaFoldDB" id="A0A1V6TLH6"/>
<dbReference type="InterPro" id="IPR017359">
    <property type="entry name" value="Phi-like"/>
</dbReference>
<proteinExistence type="predicted"/>
<dbReference type="Gene3D" id="3.10.110.10">
    <property type="entry name" value="Ubiquitin Conjugating Enzyme"/>
    <property type="match status" value="1"/>
</dbReference>
<sequence>MATESSLILPPDIMESQLSTIDLLTAMFPSPGEMEIPESTAEHVERLREWCQNETPAPPSVPSSLPLSVFLPVSDGEKSIQVNISVPLQCEDANIIDQPPPSNYSLRQPDWMSKAEFSSMAASFQGVDSLEALDDIQNRVNDFLESKKNEANATEQRKVDKSCQGPIVRVWFYFPSLSTRKKRDDMVNLAPSYSLTGFVLAGKPGVLCLEGMSADIDSYMSFIKTHSWGDIPSHQKKVSERFRETQSVQRVFTGMEEITDTLGERSGQRANRGDMQALEAWLGSKGLQTAFEKVIF</sequence>
<keyword evidence="3" id="KW-1185">Reference proteome</keyword>
<dbReference type="InterPro" id="IPR010541">
    <property type="entry name" value="Prp3_C"/>
</dbReference>
<dbReference type="OrthoDB" id="10013407at2759"/>
<dbReference type="SUPFAM" id="SSF54495">
    <property type="entry name" value="UBC-like"/>
    <property type="match status" value="1"/>
</dbReference>
<dbReference type="PANTHER" id="PTHR15955:SF10">
    <property type="entry name" value="DUF1115 DOMAIN PROTEIN (AFU_ORTHOLOGUE AFUA_5G14750)"/>
    <property type="match status" value="1"/>
</dbReference>
<comment type="caution">
    <text evidence="2">The sequence shown here is derived from an EMBL/GenBank/DDBJ whole genome shotgun (WGS) entry which is preliminary data.</text>
</comment>
<evidence type="ECO:0000259" key="1">
    <source>
        <dbReference type="Pfam" id="PF06544"/>
    </source>
</evidence>
<name>A0A1V6TLH6_9EURO</name>
<protein>
    <recommendedName>
        <fullName evidence="1">Small nuclear ribonucleoprotein Prp3 C-terminal domain-containing protein</fullName>
    </recommendedName>
</protein>
<reference evidence="3" key="1">
    <citation type="journal article" date="2017" name="Nat. Microbiol.">
        <title>Global analysis of biosynthetic gene clusters reveals vast potential of secondary metabolite production in Penicillium species.</title>
        <authorList>
            <person name="Nielsen J.C."/>
            <person name="Grijseels S."/>
            <person name="Prigent S."/>
            <person name="Ji B."/>
            <person name="Dainat J."/>
            <person name="Nielsen K.F."/>
            <person name="Frisvad J.C."/>
            <person name="Workman M."/>
            <person name="Nielsen J."/>
        </authorList>
    </citation>
    <scope>NUCLEOTIDE SEQUENCE [LARGE SCALE GENOMIC DNA]</scope>
    <source>
        <strain evidence="3">IBT 24891</strain>
    </source>
</reference>
<dbReference type="Proteomes" id="UP000191285">
    <property type="component" value="Unassembled WGS sequence"/>
</dbReference>